<dbReference type="PANTHER" id="PTHR11705:SF147">
    <property type="entry name" value="INACTIVE METALLOCARBOXYPEPTIDASE ECM14"/>
    <property type="match status" value="1"/>
</dbReference>
<feature type="domain" description="Peptidase M14" evidence="14">
    <location>
        <begin position="180"/>
        <end position="485"/>
    </location>
</feature>
<dbReference type="GO" id="GO:0006508">
    <property type="term" value="P:proteolysis"/>
    <property type="evidence" value="ECO:0007669"/>
    <property type="project" value="InterPro"/>
</dbReference>
<dbReference type="RefSeq" id="XP_049264441.1">
    <property type="nucleotide sequence ID" value="XM_049406004.1"/>
</dbReference>
<protein>
    <recommendedName>
        <fullName evidence="10">Inactive metallocarboxypeptidase ECM14</fullName>
    </recommendedName>
    <alternativeName>
        <fullName evidence="11">Inactive metallocarboxypeptidase ecm14</fullName>
    </alternativeName>
</protein>
<comment type="subcellular location">
    <subcellularLocation>
        <location evidence="2">Secreted</location>
    </subcellularLocation>
</comment>
<gene>
    <name evidence="15" type="ORF">J8A68_002272</name>
</gene>
<comment type="cofactor">
    <cofactor evidence="1">
        <name>Zn(2+)</name>
        <dbReference type="ChEBI" id="CHEBI:29105"/>
    </cofactor>
</comment>
<dbReference type="GeneID" id="73469073"/>
<evidence type="ECO:0000256" key="2">
    <source>
        <dbReference type="ARBA" id="ARBA00004613"/>
    </source>
</evidence>
<dbReference type="Pfam" id="PF00246">
    <property type="entry name" value="Peptidase_M14"/>
    <property type="match status" value="1"/>
</dbReference>
<dbReference type="FunFam" id="3.40.630.10:FF:000060">
    <property type="entry name" value="Putative metallocarboxypeptidase ecm14"/>
    <property type="match status" value="1"/>
</dbReference>
<evidence type="ECO:0000256" key="1">
    <source>
        <dbReference type="ARBA" id="ARBA00001947"/>
    </source>
</evidence>
<keyword evidence="7" id="KW-0862">Zinc</keyword>
<evidence type="ECO:0000259" key="14">
    <source>
        <dbReference type="PROSITE" id="PS52035"/>
    </source>
</evidence>
<evidence type="ECO:0000256" key="10">
    <source>
        <dbReference type="ARBA" id="ARBA00026187"/>
    </source>
</evidence>
<evidence type="ECO:0000256" key="8">
    <source>
        <dbReference type="ARBA" id="ARBA00023157"/>
    </source>
</evidence>
<evidence type="ECO:0000313" key="15">
    <source>
        <dbReference type="EMBL" id="KAG7664209.1"/>
    </source>
</evidence>
<dbReference type="InterPro" id="IPR000834">
    <property type="entry name" value="Peptidase_M14"/>
</dbReference>
<dbReference type="PANTHER" id="PTHR11705">
    <property type="entry name" value="PROTEASE FAMILY M14 CARBOXYPEPTIDASE A,B"/>
    <property type="match status" value="1"/>
</dbReference>
<comment type="caution">
    <text evidence="12">Lacks conserved residue(s) required for the propagation of feature annotation.</text>
</comment>
<accession>A0A8J5QMC2</accession>
<comment type="similarity">
    <text evidence="3 12">Belongs to the peptidase M14 family.</text>
</comment>
<sequence length="490" mass="57919">MYSLSKVIIPLIFIINIVVGLQFPFNLDSLLNHNLADGHLHYSTLNPEDYPIDLLKYKDDYVIRVNYNNHKELREFFIKSKDESINDTKINFNKWARNNHLNQIDIQINEENLVKLIEKFPTIEYEIIIKDLAQKVYETFPQDYKKPATSIKNSKYQYQSTEDVIKATKLNIFSELFFKDYRPLETIDAWLELIQSSFPDIIQIEQIGQTYEHRSYDVVHFSVPNKDIEHGERRTIVITGGVHAREWISVSSVLYSIYELLQFYSINPTSKIFKELDFLFIPNANPDGYEYTWKTDRLWRKNRQETTHPRCFGIDIDHSYDYHWTRSTDWACGEEYSGEVPFEAIESRIWEEYLNNTNENHKIWGYIDLHSYSQEVLYPYAYSCNQQPRDEENLIELAYGISKAIRIQSGVNYNVLPACLDKDADMMPDLGAGSALDYMYHNRAYWAYQLKLRDSGSHGFLLPPKYIEPVGREIFAGFKYFCYFILSDER</sequence>
<evidence type="ECO:0000256" key="7">
    <source>
        <dbReference type="ARBA" id="ARBA00022833"/>
    </source>
</evidence>
<dbReference type="SMART" id="SM00631">
    <property type="entry name" value="Zn_pept"/>
    <property type="match status" value="1"/>
</dbReference>
<keyword evidence="13" id="KW-1133">Transmembrane helix</keyword>
<evidence type="ECO:0000256" key="4">
    <source>
        <dbReference type="ARBA" id="ARBA00022525"/>
    </source>
</evidence>
<keyword evidence="4" id="KW-0964">Secreted</keyword>
<dbReference type="AlphaFoldDB" id="A0A8J5QMC2"/>
<dbReference type="OrthoDB" id="3626597at2759"/>
<reference evidence="15 16" key="1">
    <citation type="journal article" date="2021" name="DNA Res.">
        <title>Genome analysis of Candida subhashii reveals its hybrid nature and dual mitochondrial genome conformations.</title>
        <authorList>
            <person name="Mixao V."/>
            <person name="Hegedusova E."/>
            <person name="Saus E."/>
            <person name="Pryszcz L.P."/>
            <person name="Cillingova A."/>
            <person name="Nosek J."/>
            <person name="Gabaldon T."/>
        </authorList>
    </citation>
    <scope>NUCLEOTIDE SEQUENCE [LARGE SCALE GENOMIC DNA]</scope>
    <source>
        <strain evidence="15 16">CBS 10753</strain>
    </source>
</reference>
<dbReference type="PROSITE" id="PS00133">
    <property type="entry name" value="CARBOXYPEPT_ZN_2"/>
    <property type="match status" value="1"/>
</dbReference>
<keyword evidence="13" id="KW-0472">Membrane</keyword>
<name>A0A8J5QMC2_9ASCO</name>
<dbReference type="GO" id="GO:0008270">
    <property type="term" value="F:zinc ion binding"/>
    <property type="evidence" value="ECO:0007669"/>
    <property type="project" value="InterPro"/>
</dbReference>
<organism evidence="15 16">
    <name type="scientific">[Candida] subhashii</name>
    <dbReference type="NCBI Taxonomy" id="561895"/>
    <lineage>
        <taxon>Eukaryota</taxon>
        <taxon>Fungi</taxon>
        <taxon>Dikarya</taxon>
        <taxon>Ascomycota</taxon>
        <taxon>Saccharomycotina</taxon>
        <taxon>Pichiomycetes</taxon>
        <taxon>Debaryomycetaceae</taxon>
        <taxon>Spathaspora</taxon>
    </lineage>
</organism>
<comment type="caution">
    <text evidence="15">The sequence shown here is derived from an EMBL/GenBank/DDBJ whole genome shotgun (WGS) entry which is preliminary data.</text>
</comment>
<evidence type="ECO:0000256" key="6">
    <source>
        <dbReference type="ARBA" id="ARBA00022729"/>
    </source>
</evidence>
<dbReference type="PROSITE" id="PS52035">
    <property type="entry name" value="PEPTIDASE_M14"/>
    <property type="match status" value="1"/>
</dbReference>
<keyword evidence="13" id="KW-0812">Transmembrane</keyword>
<evidence type="ECO:0000256" key="12">
    <source>
        <dbReference type="PROSITE-ProRule" id="PRU01379"/>
    </source>
</evidence>
<dbReference type="InterPro" id="IPR057247">
    <property type="entry name" value="CARBOXYPEPT_ZN_2"/>
</dbReference>
<feature type="transmembrane region" description="Helical" evidence="13">
    <location>
        <begin position="7"/>
        <end position="25"/>
    </location>
</feature>
<dbReference type="Proteomes" id="UP000694255">
    <property type="component" value="Unassembled WGS sequence"/>
</dbReference>
<dbReference type="GO" id="GO:0005576">
    <property type="term" value="C:extracellular region"/>
    <property type="evidence" value="ECO:0007669"/>
    <property type="project" value="UniProtKB-SubCell"/>
</dbReference>
<keyword evidence="6" id="KW-0732">Signal</keyword>
<evidence type="ECO:0000256" key="5">
    <source>
        <dbReference type="ARBA" id="ARBA00022723"/>
    </source>
</evidence>
<evidence type="ECO:0000256" key="11">
    <source>
        <dbReference type="ARBA" id="ARBA00026213"/>
    </source>
</evidence>
<dbReference type="EMBL" id="JAGSYN010000103">
    <property type="protein sequence ID" value="KAG7664209.1"/>
    <property type="molecule type" value="Genomic_DNA"/>
</dbReference>
<dbReference type="CDD" id="cd03860">
    <property type="entry name" value="M14_CP_A-B_like"/>
    <property type="match status" value="1"/>
</dbReference>
<proteinExistence type="inferred from homology"/>
<comment type="function">
    <text evidence="9">Inactive carboxypeptidase that may play a role in cell wall organization and biogenesis.</text>
</comment>
<keyword evidence="16" id="KW-1185">Reference proteome</keyword>
<keyword evidence="5" id="KW-0479">Metal-binding</keyword>
<evidence type="ECO:0000256" key="9">
    <source>
        <dbReference type="ARBA" id="ARBA00025210"/>
    </source>
</evidence>
<evidence type="ECO:0000313" key="16">
    <source>
        <dbReference type="Proteomes" id="UP000694255"/>
    </source>
</evidence>
<evidence type="ECO:0000256" key="13">
    <source>
        <dbReference type="SAM" id="Phobius"/>
    </source>
</evidence>
<keyword evidence="8" id="KW-1015">Disulfide bond</keyword>
<evidence type="ECO:0000256" key="3">
    <source>
        <dbReference type="ARBA" id="ARBA00005988"/>
    </source>
</evidence>
<dbReference type="GO" id="GO:0004181">
    <property type="term" value="F:metallocarboxypeptidase activity"/>
    <property type="evidence" value="ECO:0007669"/>
    <property type="project" value="InterPro"/>
</dbReference>